<evidence type="ECO:0000256" key="5">
    <source>
        <dbReference type="ARBA" id="ARBA00022842"/>
    </source>
</evidence>
<dbReference type="AlphaFoldDB" id="L7W1H9"/>
<comment type="cofactor">
    <cofactor evidence="1">
        <name>Mg(2+)</name>
        <dbReference type="ChEBI" id="CHEBI:18420"/>
    </cofactor>
</comment>
<reference evidence="6" key="1">
    <citation type="submission" date="2012-09" db="EMBL/GenBank/DDBJ databases">
        <title>Metagenomic Characterization of a Microbial Community in Wastewater Detects High Levels of Antibiotic Resistance.</title>
        <authorList>
            <person name="Abrams M."/>
            <person name="Caldwell A."/>
            <person name="Vandaei E."/>
            <person name="Lee W."/>
            <person name="Perrott J."/>
            <person name="Khan S.Y."/>
            <person name="Ta J."/>
            <person name="Romero D."/>
            <person name="Nguyen V."/>
            <person name="Pourmand N."/>
            <person name="Ouverney C.C."/>
        </authorList>
    </citation>
    <scope>NUCLEOTIDE SEQUENCE</scope>
</reference>
<dbReference type="EC" id="3.6.1.1" evidence="2"/>
<evidence type="ECO:0000256" key="4">
    <source>
        <dbReference type="ARBA" id="ARBA00022801"/>
    </source>
</evidence>
<dbReference type="NCBIfam" id="NF001886">
    <property type="entry name" value="PRK00642.1"/>
    <property type="match status" value="1"/>
</dbReference>
<dbReference type="PANTHER" id="PTHR10286">
    <property type="entry name" value="INORGANIC PYROPHOSPHATASE"/>
    <property type="match status" value="1"/>
</dbReference>
<accession>L7W1H9</accession>
<evidence type="ECO:0000313" key="6">
    <source>
        <dbReference type="EMBL" id="AGC72410.1"/>
    </source>
</evidence>
<dbReference type="PROSITE" id="PS00387">
    <property type="entry name" value="PPASE"/>
    <property type="match status" value="1"/>
</dbReference>
<dbReference type="Gene3D" id="3.90.80.10">
    <property type="entry name" value="Inorganic pyrophosphatase"/>
    <property type="match status" value="1"/>
</dbReference>
<dbReference type="GO" id="GO:0000287">
    <property type="term" value="F:magnesium ion binding"/>
    <property type="evidence" value="ECO:0007669"/>
    <property type="project" value="InterPro"/>
</dbReference>
<organism evidence="6">
    <name type="scientific">uncultured bacterium A1Q1_fos_2037</name>
    <dbReference type="NCBI Taxonomy" id="1256558"/>
    <lineage>
        <taxon>Bacteria</taxon>
        <taxon>environmental samples</taxon>
    </lineage>
</organism>
<dbReference type="Pfam" id="PF00719">
    <property type="entry name" value="Pyrophosphatase"/>
    <property type="match status" value="1"/>
</dbReference>
<dbReference type="SUPFAM" id="SSF50324">
    <property type="entry name" value="Inorganic pyrophosphatase"/>
    <property type="match status" value="1"/>
</dbReference>
<proteinExistence type="predicted"/>
<sequence>MAKFQRFREFRPHPWHGLPVGPDPPRYVTAYIEIGPLDTVKYEIDKVSGYLKVDRPQSGAAQPPTLYGFIPRTYCGSRMAALSPAAERGDGDPLDICVICERTVTRADILLDAHVIGGLRMIDRGEADDKIVAVLRNDLYWGEVDDLRGLPPKMVERLAHYFTTYKQIPGGSNVVSVAATYGREHAEAVVLASMADYAAEFGSH</sequence>
<keyword evidence="3" id="KW-0479">Metal-binding</keyword>
<keyword evidence="4 6" id="KW-0378">Hydrolase</keyword>
<protein>
    <recommendedName>
        <fullName evidence="2">inorganic diphosphatase</fullName>
        <ecNumber evidence="2">3.6.1.1</ecNumber>
    </recommendedName>
</protein>
<dbReference type="GO" id="GO:0005737">
    <property type="term" value="C:cytoplasm"/>
    <property type="evidence" value="ECO:0007669"/>
    <property type="project" value="InterPro"/>
</dbReference>
<name>L7W1H9_9BACT</name>
<dbReference type="EMBL" id="JX649901">
    <property type="protein sequence ID" value="AGC72410.1"/>
    <property type="molecule type" value="Genomic_DNA"/>
</dbReference>
<dbReference type="InterPro" id="IPR008162">
    <property type="entry name" value="Pyrophosphatase"/>
</dbReference>
<keyword evidence="5" id="KW-0460">Magnesium</keyword>
<evidence type="ECO:0000256" key="3">
    <source>
        <dbReference type="ARBA" id="ARBA00022723"/>
    </source>
</evidence>
<evidence type="ECO:0000256" key="2">
    <source>
        <dbReference type="ARBA" id="ARBA00012146"/>
    </source>
</evidence>
<dbReference type="InterPro" id="IPR036649">
    <property type="entry name" value="Pyrophosphatase_sf"/>
</dbReference>
<evidence type="ECO:0000256" key="1">
    <source>
        <dbReference type="ARBA" id="ARBA00001946"/>
    </source>
</evidence>
<dbReference type="GO" id="GO:0006796">
    <property type="term" value="P:phosphate-containing compound metabolic process"/>
    <property type="evidence" value="ECO:0007669"/>
    <property type="project" value="InterPro"/>
</dbReference>
<dbReference type="GO" id="GO:0004427">
    <property type="term" value="F:inorganic diphosphate phosphatase activity"/>
    <property type="evidence" value="ECO:0007669"/>
    <property type="project" value="UniProtKB-EC"/>
</dbReference>